<organism evidence="1 2">
    <name type="scientific">Amorphus orientalis</name>
    <dbReference type="NCBI Taxonomy" id="649198"/>
    <lineage>
        <taxon>Bacteria</taxon>
        <taxon>Pseudomonadati</taxon>
        <taxon>Pseudomonadota</taxon>
        <taxon>Alphaproteobacteria</taxon>
        <taxon>Hyphomicrobiales</taxon>
        <taxon>Amorphaceae</taxon>
        <taxon>Amorphus</taxon>
    </lineage>
</organism>
<dbReference type="Proteomes" id="UP001229244">
    <property type="component" value="Unassembled WGS sequence"/>
</dbReference>
<evidence type="ECO:0000313" key="2">
    <source>
        <dbReference type="Proteomes" id="UP001229244"/>
    </source>
</evidence>
<comment type="caution">
    <text evidence="1">The sequence shown here is derived from an EMBL/GenBank/DDBJ whole genome shotgun (WGS) entry which is preliminary data.</text>
</comment>
<protein>
    <submittedName>
        <fullName evidence="1">LPS-assembly lipoprotein</fullName>
    </submittedName>
</protein>
<proteinExistence type="predicted"/>
<name>A0AAE4AS70_9HYPH</name>
<reference evidence="1" key="1">
    <citation type="submission" date="2023-07" db="EMBL/GenBank/DDBJ databases">
        <title>Genomic Encyclopedia of Type Strains, Phase IV (KMG-IV): sequencing the most valuable type-strain genomes for metagenomic binning, comparative biology and taxonomic classification.</title>
        <authorList>
            <person name="Goeker M."/>
        </authorList>
    </citation>
    <scope>NUCLEOTIDE SEQUENCE</scope>
    <source>
        <strain evidence="1">DSM 21202</strain>
    </source>
</reference>
<dbReference type="Gene3D" id="3.30.160.150">
    <property type="entry name" value="Lipoprotein like domain"/>
    <property type="match status" value="1"/>
</dbReference>
<dbReference type="RefSeq" id="WP_306883536.1">
    <property type="nucleotide sequence ID" value="NZ_JAUSUL010000001.1"/>
</dbReference>
<evidence type="ECO:0000313" key="1">
    <source>
        <dbReference type="EMBL" id="MDQ0313739.1"/>
    </source>
</evidence>
<dbReference type="EMBL" id="JAUSUL010000001">
    <property type="protein sequence ID" value="MDQ0313739.1"/>
    <property type="molecule type" value="Genomic_DNA"/>
</dbReference>
<sequence length="189" mass="19904">MSSPEAQPFSRARTWTRLAAAALVVGFGAAALSGCQVRPLYADLSPGSESSVQAQLKQVSVAGGGGLQMQQFRKELIFRFYGGGSDPTSPLYRLTYTTSSQSASLAVPVQVDEPSAVSTILSVDFALIEISSGLTLLTGTSFASASYDYSSQRFANTRAAEDAQRRVAVSVAQDVANRIAAYFAAAESR</sequence>
<dbReference type="AlphaFoldDB" id="A0AAE4AS70"/>
<accession>A0AAE4AS70</accession>
<gene>
    <name evidence="1" type="ORF">J2S73_000176</name>
</gene>
<keyword evidence="1" id="KW-0449">Lipoprotein</keyword>
<keyword evidence="2" id="KW-1185">Reference proteome</keyword>